<organism evidence="1 2">
    <name type="scientific">Adineta ricciae</name>
    <name type="common">Rotifer</name>
    <dbReference type="NCBI Taxonomy" id="249248"/>
    <lineage>
        <taxon>Eukaryota</taxon>
        <taxon>Metazoa</taxon>
        <taxon>Spiralia</taxon>
        <taxon>Gnathifera</taxon>
        <taxon>Rotifera</taxon>
        <taxon>Eurotatoria</taxon>
        <taxon>Bdelloidea</taxon>
        <taxon>Adinetida</taxon>
        <taxon>Adinetidae</taxon>
        <taxon>Adineta</taxon>
    </lineage>
</organism>
<evidence type="ECO:0000313" key="1">
    <source>
        <dbReference type="EMBL" id="CAF0742218.1"/>
    </source>
</evidence>
<evidence type="ECO:0000313" key="2">
    <source>
        <dbReference type="Proteomes" id="UP000663852"/>
    </source>
</evidence>
<dbReference type="AlphaFoldDB" id="A0A813P1R5"/>
<dbReference type="EMBL" id="CAJNOJ010000004">
    <property type="protein sequence ID" value="CAF0742218.1"/>
    <property type="molecule type" value="Genomic_DNA"/>
</dbReference>
<sequence>MVKNLCSTGKHYQSTIFDIKAEIDVCSWLIDYYHSNKQANKSITSSVGKTPDNYDIQIRFFSIRNYFPIRLANANETNHGG</sequence>
<comment type="caution">
    <text evidence="1">The sequence shown here is derived from an EMBL/GenBank/DDBJ whole genome shotgun (WGS) entry which is preliminary data.</text>
</comment>
<gene>
    <name evidence="1" type="ORF">EDS130_LOCUS1804</name>
</gene>
<protein>
    <submittedName>
        <fullName evidence="1">Uncharacterized protein</fullName>
    </submittedName>
</protein>
<accession>A0A813P1R5</accession>
<proteinExistence type="predicted"/>
<name>A0A813P1R5_ADIRI</name>
<dbReference type="Proteomes" id="UP000663852">
    <property type="component" value="Unassembled WGS sequence"/>
</dbReference>
<reference evidence="1" key="1">
    <citation type="submission" date="2021-02" db="EMBL/GenBank/DDBJ databases">
        <authorList>
            <person name="Nowell W R."/>
        </authorList>
    </citation>
    <scope>NUCLEOTIDE SEQUENCE</scope>
</reference>